<organism evidence="2 3">
    <name type="scientific">Candidatus Liberibacter europaeus</name>
    <dbReference type="NCBI Taxonomy" id="744859"/>
    <lineage>
        <taxon>Bacteria</taxon>
        <taxon>Pseudomonadati</taxon>
        <taxon>Pseudomonadota</taxon>
        <taxon>Alphaproteobacteria</taxon>
        <taxon>Hyphomicrobiales</taxon>
        <taxon>Rhizobiaceae</taxon>
        <taxon>Liberibacter</taxon>
    </lineage>
</organism>
<feature type="compositionally biased region" description="Polar residues" evidence="1">
    <location>
        <begin position="23"/>
        <end position="43"/>
    </location>
</feature>
<evidence type="ECO:0008006" key="4">
    <source>
        <dbReference type="Google" id="ProtNLM"/>
    </source>
</evidence>
<gene>
    <name evidence="2" type="ORF">C4617_05340</name>
</gene>
<feature type="compositionally biased region" description="Low complexity" evidence="1">
    <location>
        <begin position="49"/>
        <end position="59"/>
    </location>
</feature>
<evidence type="ECO:0000313" key="3">
    <source>
        <dbReference type="Proteomes" id="UP000240811"/>
    </source>
</evidence>
<reference evidence="3" key="1">
    <citation type="submission" date="2018-02" db="EMBL/GenBank/DDBJ databases">
        <title>Genome sequence of Candidatus Liberibacter europaeus.</title>
        <authorList>
            <person name="Frampton R.A."/>
            <person name="Thompson S.M."/>
            <person name="David C."/>
            <person name="Addison S.M."/>
            <person name="Smith G.R."/>
        </authorList>
    </citation>
    <scope>NUCLEOTIDE SEQUENCE [LARGE SCALE GENOMIC DNA]</scope>
</reference>
<accession>A0A2T4VWF5</accession>
<dbReference type="PROSITE" id="PS51257">
    <property type="entry name" value="PROKAR_LIPOPROTEIN"/>
    <property type="match status" value="1"/>
</dbReference>
<evidence type="ECO:0000313" key="2">
    <source>
        <dbReference type="EMBL" id="PTL86109.1"/>
    </source>
</evidence>
<proteinExistence type="predicted"/>
<dbReference type="Proteomes" id="UP000240811">
    <property type="component" value="Unassembled WGS sequence"/>
</dbReference>
<dbReference type="EMBL" id="PSQJ01000009">
    <property type="protein sequence ID" value="PTL86109.1"/>
    <property type="molecule type" value="Genomic_DNA"/>
</dbReference>
<evidence type="ECO:0000256" key="1">
    <source>
        <dbReference type="SAM" id="MobiDB-lite"/>
    </source>
</evidence>
<dbReference type="AlphaFoldDB" id="A0A2T4VWF5"/>
<comment type="caution">
    <text evidence="2">The sequence shown here is derived from an EMBL/GenBank/DDBJ whole genome shotgun (WGS) entry which is preliminary data.</text>
</comment>
<name>A0A2T4VWF5_9HYPH</name>
<feature type="compositionally biased region" description="Basic and acidic residues" evidence="1">
    <location>
        <begin position="60"/>
        <end position="72"/>
    </location>
</feature>
<protein>
    <recommendedName>
        <fullName evidence="4">Lipoprotein</fullName>
    </recommendedName>
</protein>
<feature type="region of interest" description="Disordered" evidence="1">
    <location>
        <begin position="19"/>
        <end position="72"/>
    </location>
</feature>
<sequence>MNIKKIALVSLLSSTAIIGGCDSSGSKVNDSKQANQNDQNPQPEKNDSDQANQNDQNPQPEKDDKKESEQTT</sequence>